<accession>A0A4Q2KFY9</accession>
<evidence type="ECO:0000313" key="3">
    <source>
        <dbReference type="Proteomes" id="UP000291269"/>
    </source>
</evidence>
<comment type="caution">
    <text evidence="2">The sequence shown here is derived from an EMBL/GenBank/DDBJ whole genome shotgun (WGS) entry which is preliminary data.</text>
</comment>
<feature type="chain" id="PRO_5020300939" description="Glycoside-hydrolase family GH114 TIM-barrel domain-containing protein" evidence="1">
    <location>
        <begin position="21"/>
        <end position="631"/>
    </location>
</feature>
<reference evidence="2 3" key="1">
    <citation type="journal article" date="2019" name="Gut">
        <title>Antibiotics-induced monodominance of a novel gut bacterial order.</title>
        <authorList>
            <person name="Hildebrand F."/>
            <person name="Moitinho-Silva L."/>
            <person name="Blasche S."/>
            <person name="Jahn M.T."/>
            <person name="Gossmann T.I."/>
            <person name="Heuerta-Cepas J."/>
            <person name="Hercog R."/>
            <person name="Luetge M."/>
            <person name="Bahram M."/>
            <person name="Pryszlak A."/>
            <person name="Alves R.J."/>
            <person name="Waszak S.M."/>
            <person name="Zhu A."/>
            <person name="Ye L."/>
            <person name="Costea P.I."/>
            <person name="Aalvink S."/>
            <person name="Belzer C."/>
            <person name="Forslund S.K."/>
            <person name="Sunagawa S."/>
            <person name="Hentschel U."/>
            <person name="Merten C."/>
            <person name="Patil K.R."/>
            <person name="Benes V."/>
            <person name="Bork P."/>
        </authorList>
    </citation>
    <scope>NUCLEOTIDE SEQUENCE [LARGE SCALE GENOMIC DNA]</scope>
    <source>
        <strain evidence="2 3">HDS1380</strain>
    </source>
</reference>
<evidence type="ECO:0008006" key="4">
    <source>
        <dbReference type="Google" id="ProtNLM"/>
    </source>
</evidence>
<dbReference type="RefSeq" id="WP_129225859.1">
    <property type="nucleotide sequence ID" value="NZ_SDOZ01000002.1"/>
</dbReference>
<dbReference type="EMBL" id="SDOZ01000002">
    <property type="protein sequence ID" value="RXZ62292.1"/>
    <property type="molecule type" value="Genomic_DNA"/>
</dbReference>
<organism evidence="2 3">
    <name type="scientific">Candidatus Borkfalkia ceftriaxoniphila</name>
    <dbReference type="NCBI Taxonomy" id="2508949"/>
    <lineage>
        <taxon>Bacteria</taxon>
        <taxon>Bacillati</taxon>
        <taxon>Bacillota</taxon>
        <taxon>Clostridia</taxon>
        <taxon>Christensenellales</taxon>
        <taxon>Christensenellaceae</taxon>
        <taxon>Candidatus Borkfalkia</taxon>
    </lineage>
</organism>
<sequence>MKKFLALILSALLAAGLCGCAPSGGGDDPPGGQISAEQKELNEMLAALSEEEFTYSQLMGTDSLGRRVEPTAGVENKYVGIFYFVNLGASGHNKIYDISKLLERYGSETENNPLFALPDSAAYDAEISPYTSFHYWGEPLYGYYKSEDEWVIRRHMELFMQAGIDFLYLDYSNSTYEYSTAVQAILKVILELQEEGYENVPLLTFMLPDNESDSAAKVSSLYENWYTDSKYKTCWFRGDREINPAYKPMVVGHFSKVTDEKIQKNLWLKEMQWPSDSADENSFPWIEWNEAGTSQPNHGGTMNVSVAQHVRSWSSTSYLDSLKGGHSYAYRARGWTENEPNEYGVDPDNVLAGTNFEFQWKNALNAKDDLNMVTITGWNEWAAPKISYSTSYAVFNDLFNCAFSRDAEMMKGGYGDNYYMQIARNVRNFKGKSVNNTDNVALFEKASVASAADVSALPAVFCDVGADAAPRTSFSVGDIYDYTDRTDRNNIVKVLIGNDENNLYVAVICKEKITERAGNDENWMNVYLSCGGKGWENYDFVVGRGMEGNSARVEKFTGVGSAASAVGNAVCSVSDKTVLYQIPLSLLGVREHTVVGVKATDNLQKFGDIDDFYYSGDSAPLGRLNYAYKIA</sequence>
<protein>
    <recommendedName>
        <fullName evidence="4">Glycoside-hydrolase family GH114 TIM-barrel domain-containing protein</fullName>
    </recommendedName>
</protein>
<keyword evidence="3" id="KW-1185">Reference proteome</keyword>
<evidence type="ECO:0000256" key="1">
    <source>
        <dbReference type="SAM" id="SignalP"/>
    </source>
</evidence>
<dbReference type="AlphaFoldDB" id="A0A4Q2KFY9"/>
<gene>
    <name evidence="2" type="ORF">ESZ91_07820</name>
</gene>
<feature type="signal peptide" evidence="1">
    <location>
        <begin position="1"/>
        <end position="20"/>
    </location>
</feature>
<dbReference type="OrthoDB" id="2502471at2"/>
<dbReference type="PROSITE" id="PS51257">
    <property type="entry name" value="PROKAR_LIPOPROTEIN"/>
    <property type="match status" value="1"/>
</dbReference>
<dbReference type="Gene3D" id="3.20.20.80">
    <property type="entry name" value="Glycosidases"/>
    <property type="match status" value="1"/>
</dbReference>
<evidence type="ECO:0000313" key="2">
    <source>
        <dbReference type="EMBL" id="RXZ62292.1"/>
    </source>
</evidence>
<keyword evidence="1" id="KW-0732">Signal</keyword>
<proteinExistence type="predicted"/>
<name>A0A4Q2KFY9_9FIRM</name>
<dbReference type="Proteomes" id="UP000291269">
    <property type="component" value="Unassembled WGS sequence"/>
</dbReference>